<protein>
    <recommendedName>
        <fullName evidence="2">Bifunctional inhibitor/plant lipid transfer protein/seed storage helical domain-containing protein</fullName>
    </recommendedName>
</protein>
<evidence type="ECO:0000313" key="4">
    <source>
        <dbReference type="Proteomes" id="UP000596660"/>
    </source>
</evidence>
<keyword evidence="4" id="KW-1185">Reference proteome</keyword>
<feature type="chain" id="PRO_5030767794" description="Bifunctional inhibitor/plant lipid transfer protein/seed storage helical domain-containing protein" evidence="1">
    <location>
        <begin position="23"/>
        <end position="106"/>
    </location>
</feature>
<reference evidence="3" key="2">
    <citation type="submission" date="2021-03" db="UniProtKB">
        <authorList>
            <consortium name="EnsemblPlants"/>
        </authorList>
    </citation>
    <scope>IDENTIFICATION</scope>
</reference>
<organism evidence="3 4">
    <name type="scientific">Chenopodium quinoa</name>
    <name type="common">Quinoa</name>
    <dbReference type="NCBI Taxonomy" id="63459"/>
    <lineage>
        <taxon>Eukaryota</taxon>
        <taxon>Viridiplantae</taxon>
        <taxon>Streptophyta</taxon>
        <taxon>Embryophyta</taxon>
        <taxon>Tracheophyta</taxon>
        <taxon>Spermatophyta</taxon>
        <taxon>Magnoliopsida</taxon>
        <taxon>eudicotyledons</taxon>
        <taxon>Gunneridae</taxon>
        <taxon>Pentapetalae</taxon>
        <taxon>Caryophyllales</taxon>
        <taxon>Chenopodiaceae</taxon>
        <taxon>Chenopodioideae</taxon>
        <taxon>Atripliceae</taxon>
        <taxon>Chenopodium</taxon>
    </lineage>
</organism>
<keyword evidence="1" id="KW-0732">Signal</keyword>
<dbReference type="PANTHER" id="PTHR33122:SF60">
    <property type="entry name" value="LIPID-TRANSFER PROTEIN DIR1-RELATED"/>
    <property type="match status" value="1"/>
</dbReference>
<dbReference type="OMA" id="PECCKTI"/>
<accession>A0A803MFW4</accession>
<dbReference type="Proteomes" id="UP000596660">
    <property type="component" value="Unplaced"/>
</dbReference>
<proteinExistence type="predicted"/>
<dbReference type="InterPro" id="IPR016140">
    <property type="entry name" value="Bifunc_inhib/LTP/seed_store"/>
</dbReference>
<name>A0A803MFW4_CHEQI</name>
<reference evidence="3" key="1">
    <citation type="journal article" date="2017" name="Nature">
        <title>The genome of Chenopodium quinoa.</title>
        <authorList>
            <person name="Jarvis D.E."/>
            <person name="Ho Y.S."/>
            <person name="Lightfoot D.J."/>
            <person name="Schmoeckel S.M."/>
            <person name="Li B."/>
            <person name="Borm T.J.A."/>
            <person name="Ohyanagi H."/>
            <person name="Mineta K."/>
            <person name="Michell C.T."/>
            <person name="Saber N."/>
            <person name="Kharbatia N.M."/>
            <person name="Rupper R.R."/>
            <person name="Sharp A.R."/>
            <person name="Dally N."/>
            <person name="Boughton B.A."/>
            <person name="Woo Y.H."/>
            <person name="Gao G."/>
            <person name="Schijlen E.G.W.M."/>
            <person name="Guo X."/>
            <person name="Momin A.A."/>
            <person name="Negrao S."/>
            <person name="Al-Babili S."/>
            <person name="Gehring C."/>
            <person name="Roessner U."/>
            <person name="Jung C."/>
            <person name="Murphy K."/>
            <person name="Arold S.T."/>
            <person name="Gojobori T."/>
            <person name="van der Linden C.G."/>
            <person name="van Loo E.N."/>
            <person name="Jellen E.N."/>
            <person name="Maughan P.J."/>
            <person name="Tester M."/>
        </authorList>
    </citation>
    <scope>NUCLEOTIDE SEQUENCE [LARGE SCALE GENOMIC DNA]</scope>
    <source>
        <strain evidence="3">cv. PI 614886</strain>
    </source>
</reference>
<dbReference type="InterPro" id="IPR036312">
    <property type="entry name" value="Bifun_inhib/LTP/seed_sf"/>
</dbReference>
<dbReference type="Pfam" id="PF14368">
    <property type="entry name" value="LTP_2"/>
    <property type="match status" value="1"/>
</dbReference>
<evidence type="ECO:0000313" key="3">
    <source>
        <dbReference type="EnsemblPlants" id="AUR62028708-RA:cds"/>
    </source>
</evidence>
<dbReference type="SUPFAM" id="SSF47699">
    <property type="entry name" value="Bifunctional inhibitor/lipid-transfer protein/seed storage 2S albumin"/>
    <property type="match status" value="1"/>
</dbReference>
<dbReference type="PANTHER" id="PTHR33122">
    <property type="entry name" value="LIPID BINDING PROTEIN-RELATED"/>
    <property type="match status" value="1"/>
</dbReference>
<dbReference type="AlphaFoldDB" id="A0A803MFW4"/>
<dbReference type="Gramene" id="AUR62028708-RA">
    <property type="protein sequence ID" value="AUR62028708-RA:cds"/>
    <property type="gene ID" value="AUR62028708"/>
</dbReference>
<evidence type="ECO:0000256" key="1">
    <source>
        <dbReference type="SAM" id="SignalP"/>
    </source>
</evidence>
<dbReference type="GO" id="GO:0009627">
    <property type="term" value="P:systemic acquired resistance"/>
    <property type="evidence" value="ECO:0007669"/>
    <property type="project" value="InterPro"/>
</dbReference>
<feature type="signal peptide" evidence="1">
    <location>
        <begin position="1"/>
        <end position="22"/>
    </location>
</feature>
<dbReference type="InterPro" id="IPR039265">
    <property type="entry name" value="DIR1-like"/>
</dbReference>
<sequence>MTMRKVLVFLVVTVTIWRACNAENCTKLNVQELMSCKPAVALKNPTNPSPACCKTVKSQNGEDIKCLCGFIKVYNGTWLRSFGIDPDRCVQLGPLCNISKPVNCLD</sequence>
<dbReference type="GO" id="GO:0005504">
    <property type="term" value="F:fatty acid binding"/>
    <property type="evidence" value="ECO:0007669"/>
    <property type="project" value="InterPro"/>
</dbReference>
<dbReference type="Gene3D" id="1.10.110.10">
    <property type="entry name" value="Plant lipid-transfer and hydrophobic proteins"/>
    <property type="match status" value="1"/>
</dbReference>
<dbReference type="EnsemblPlants" id="AUR62028708-RA">
    <property type="protein sequence ID" value="AUR62028708-RA:cds"/>
    <property type="gene ID" value="AUR62028708"/>
</dbReference>
<evidence type="ECO:0000259" key="2">
    <source>
        <dbReference type="Pfam" id="PF14368"/>
    </source>
</evidence>
<feature type="domain" description="Bifunctional inhibitor/plant lipid transfer protein/seed storage helical" evidence="2">
    <location>
        <begin position="11"/>
        <end position="103"/>
    </location>
</feature>